<comment type="caution">
    <text evidence="2">The sequence shown here is derived from an EMBL/GenBank/DDBJ whole genome shotgun (WGS) entry which is preliminary data.</text>
</comment>
<dbReference type="RefSeq" id="WP_135876586.1">
    <property type="nucleotide sequence ID" value="NZ_SRSO01000008.1"/>
</dbReference>
<gene>
    <name evidence="2" type="ORF">EM932_07610</name>
</gene>
<dbReference type="EMBL" id="SRSO01000008">
    <property type="protein sequence ID" value="TGV03169.1"/>
    <property type="molecule type" value="Genomic_DNA"/>
</dbReference>
<feature type="transmembrane region" description="Helical" evidence="1">
    <location>
        <begin position="68"/>
        <end position="85"/>
    </location>
</feature>
<evidence type="ECO:0000313" key="3">
    <source>
        <dbReference type="Proteomes" id="UP000307602"/>
    </source>
</evidence>
<dbReference type="OrthoDB" id="1450824at2"/>
<keyword evidence="3" id="KW-1185">Reference proteome</keyword>
<dbReference type="Proteomes" id="UP000307602">
    <property type="component" value="Unassembled WGS sequence"/>
</dbReference>
<proteinExistence type="predicted"/>
<accession>A0A4S1DYH8</accession>
<evidence type="ECO:0000256" key="1">
    <source>
        <dbReference type="SAM" id="Phobius"/>
    </source>
</evidence>
<keyword evidence="1" id="KW-1133">Transmembrane helix</keyword>
<keyword evidence="1" id="KW-0812">Transmembrane</keyword>
<protein>
    <submittedName>
        <fullName evidence="2">Uncharacterized protein</fullName>
    </submittedName>
</protein>
<reference evidence="2 3" key="1">
    <citation type="submission" date="2019-04" db="EMBL/GenBank/DDBJ databases">
        <authorList>
            <person name="Liu A."/>
        </authorList>
    </citation>
    <scope>NUCLEOTIDE SEQUENCE [LARGE SCALE GENOMIC DNA]</scope>
    <source>
        <strain evidence="2 3">RZ03</strain>
    </source>
</reference>
<keyword evidence="1" id="KW-0472">Membrane</keyword>
<dbReference type="AlphaFoldDB" id="A0A4S1DYH8"/>
<name>A0A4S1DYH8_9FLAO</name>
<sequence length="86" mass="9748">MGGEGSMLAAINSLKNNRSLLSKRKERSALGGSYSNVKLAKFPKATPEQLKEIRNRTIKENRKTRTKIMLCFVLFLVLTSIFLYLI</sequence>
<organism evidence="2 3">
    <name type="scientific">Flavivirga rizhaonensis</name>
    <dbReference type="NCBI Taxonomy" id="2559571"/>
    <lineage>
        <taxon>Bacteria</taxon>
        <taxon>Pseudomonadati</taxon>
        <taxon>Bacteroidota</taxon>
        <taxon>Flavobacteriia</taxon>
        <taxon>Flavobacteriales</taxon>
        <taxon>Flavobacteriaceae</taxon>
        <taxon>Flavivirga</taxon>
    </lineage>
</organism>
<evidence type="ECO:0000313" key="2">
    <source>
        <dbReference type="EMBL" id="TGV03169.1"/>
    </source>
</evidence>